<evidence type="ECO:0000259" key="1">
    <source>
        <dbReference type="PROSITE" id="PS51750"/>
    </source>
</evidence>
<organism evidence="2 3">
    <name type="scientific">Metapseudomonas furukawaii</name>
    <name type="common">Pseudomonas furukawaii</name>
    <dbReference type="NCBI Taxonomy" id="1149133"/>
    <lineage>
        <taxon>Bacteria</taxon>
        <taxon>Pseudomonadati</taxon>
        <taxon>Pseudomonadota</taxon>
        <taxon>Gammaproteobacteria</taxon>
        <taxon>Pseudomonadales</taxon>
        <taxon>Pseudomonadaceae</taxon>
        <taxon>Metapseudomonas</taxon>
    </lineage>
</organism>
<evidence type="ECO:0000313" key="3">
    <source>
        <dbReference type="Proteomes" id="UP000218554"/>
    </source>
</evidence>
<dbReference type="PROSITE" id="PS51750">
    <property type="entry name" value="BRO_N"/>
    <property type="match status" value="1"/>
</dbReference>
<dbReference type="PANTHER" id="PTHR36180:SF2">
    <property type="entry name" value="BRO FAMILY PROTEIN"/>
    <property type="match status" value="1"/>
</dbReference>
<gene>
    <name evidence="2" type="ORF">KF707C_51390</name>
</gene>
<feature type="domain" description="Bro-N" evidence="1">
    <location>
        <begin position="2"/>
        <end position="108"/>
    </location>
</feature>
<dbReference type="SMART" id="SM01040">
    <property type="entry name" value="Bro-N"/>
    <property type="match status" value="1"/>
</dbReference>
<dbReference type="AlphaFoldDB" id="A0AAD1FI35"/>
<protein>
    <submittedName>
        <fullName evidence="2">Prophage antirepressor</fullName>
    </submittedName>
</protein>
<evidence type="ECO:0000313" key="2">
    <source>
        <dbReference type="EMBL" id="BAU76827.1"/>
    </source>
</evidence>
<dbReference type="RefSeq" id="WP_003452867.1">
    <property type="nucleotide sequence ID" value="NZ_AJMR01000180.1"/>
</dbReference>
<dbReference type="Proteomes" id="UP000218554">
    <property type="component" value="Chromosome"/>
</dbReference>
<name>A0AAD1FI35_METFU</name>
<proteinExistence type="predicted"/>
<sequence length="167" mass="19836">MNKDVRTPLVFLRYQRPLRALMIDGQPWFAAHDVGCLIGRRVEQLAEYRLDADLKRREWLSTQTGEAQTWLISDAALFSLLQHFRHPEHPSLRRWLVREVIPTLRDSVNEHPQAPRRQLLRWVDTDLSTLHWQDDIWVRFVDVPCLMPMDTQPARRSGVLRRLLDNL</sequence>
<reference evidence="2 3" key="2">
    <citation type="journal article" date="2017" name="Int. J. Syst. Evol. Microbiol.">
        <title>Pseudomonas furukawaii sp. nov., a polychlorinated biphenyl-degrading bacterium isolated from biphenyl-contaminated soil in Japan.</title>
        <authorList>
            <person name="Kimura N."/>
            <person name="Watanabe T."/>
            <person name="Suenaga H."/>
            <person name="Fujihara H."/>
            <person name="Futagami T."/>
            <person name="Goto M."/>
            <person name="Hanada S."/>
            <person name="Hirose J."/>
        </authorList>
    </citation>
    <scope>NUCLEOTIDE SEQUENCE [LARGE SCALE GENOMIC DNA]</scope>
    <source>
        <strain evidence="3">DSM 10086 / NBRC 110670 / KF707</strain>
    </source>
</reference>
<accession>A0AAD1FI35</accession>
<dbReference type="EMBL" id="AP014862">
    <property type="protein sequence ID" value="BAU76827.1"/>
    <property type="molecule type" value="Genomic_DNA"/>
</dbReference>
<keyword evidence="3" id="KW-1185">Reference proteome</keyword>
<dbReference type="InterPro" id="IPR003497">
    <property type="entry name" value="BRO_N_domain"/>
</dbReference>
<dbReference type="KEGG" id="pfuw:KF707C_51390"/>
<dbReference type="PANTHER" id="PTHR36180">
    <property type="entry name" value="DNA-BINDING PROTEIN-RELATED-RELATED"/>
    <property type="match status" value="1"/>
</dbReference>
<dbReference type="Pfam" id="PF02498">
    <property type="entry name" value="Bro-N"/>
    <property type="match status" value="1"/>
</dbReference>
<reference evidence="3" key="1">
    <citation type="submission" date="2015-05" db="EMBL/GenBank/DDBJ databases">
        <title>Draft genome sequencing of a biphenyl-degrading bacterium, Pseudomonas balearica KF707 (=NBRC110670).</title>
        <authorList>
            <person name="Kimura N."/>
            <person name="Hirose J."/>
            <person name="Watanabe T."/>
            <person name="Suenaga H."/>
            <person name="Fujihara H."/>
            <person name="Noguchi M."/>
            <person name="Hashimoto M."/>
            <person name="Shimodaira J."/>
            <person name="Tsuchikane K."/>
            <person name="Hosoyama A."/>
            <person name="Yamazoe A."/>
            <person name="Fujita N."/>
            <person name="Furukawa K."/>
        </authorList>
    </citation>
    <scope>NUCLEOTIDE SEQUENCE [LARGE SCALE GENOMIC DNA]</scope>
    <source>
        <strain evidence="3">DSM 10086 / NBRC 110670 / KF707</strain>
    </source>
</reference>